<evidence type="ECO:0000256" key="2">
    <source>
        <dbReference type="SAM" id="MobiDB-lite"/>
    </source>
</evidence>
<dbReference type="InterPro" id="IPR052400">
    <property type="entry name" value="Zn2-C6_fungal_TF"/>
</dbReference>
<dbReference type="SUPFAM" id="SSF57701">
    <property type="entry name" value="Zn2/Cys6 DNA-binding domain"/>
    <property type="match status" value="1"/>
</dbReference>
<dbReference type="SMART" id="SM00066">
    <property type="entry name" value="GAL4"/>
    <property type="match status" value="1"/>
</dbReference>
<evidence type="ECO:0000259" key="3">
    <source>
        <dbReference type="PROSITE" id="PS50048"/>
    </source>
</evidence>
<protein>
    <submittedName>
        <fullName evidence="4">Sterol uptake control protein</fullName>
    </submittedName>
</protein>
<dbReference type="PROSITE" id="PS50048">
    <property type="entry name" value="ZN2_CY6_FUNGAL_2"/>
    <property type="match status" value="1"/>
</dbReference>
<dbReference type="Gene3D" id="4.10.240.10">
    <property type="entry name" value="Zn(2)-C6 fungal-type DNA-binding domain"/>
    <property type="match status" value="1"/>
</dbReference>
<feature type="domain" description="Zn(2)-C6 fungal-type" evidence="3">
    <location>
        <begin position="26"/>
        <end position="56"/>
    </location>
</feature>
<comment type="caution">
    <text evidence="4">The sequence shown here is derived from an EMBL/GenBank/DDBJ whole genome shotgun (WGS) entry which is preliminary data.</text>
</comment>
<organism evidence="4 5">
    <name type="scientific">Lachnellula suecica</name>
    <dbReference type="NCBI Taxonomy" id="602035"/>
    <lineage>
        <taxon>Eukaryota</taxon>
        <taxon>Fungi</taxon>
        <taxon>Dikarya</taxon>
        <taxon>Ascomycota</taxon>
        <taxon>Pezizomycotina</taxon>
        <taxon>Leotiomycetes</taxon>
        <taxon>Helotiales</taxon>
        <taxon>Lachnaceae</taxon>
        <taxon>Lachnellula</taxon>
    </lineage>
</organism>
<keyword evidence="1" id="KW-0539">Nucleus</keyword>
<dbReference type="PANTHER" id="PTHR47657">
    <property type="entry name" value="STEROL REGULATORY ELEMENT-BINDING PROTEIN ECM22"/>
    <property type="match status" value="1"/>
</dbReference>
<dbReference type="GO" id="GO:0000981">
    <property type="term" value="F:DNA-binding transcription factor activity, RNA polymerase II-specific"/>
    <property type="evidence" value="ECO:0007669"/>
    <property type="project" value="InterPro"/>
</dbReference>
<evidence type="ECO:0000256" key="1">
    <source>
        <dbReference type="ARBA" id="ARBA00023242"/>
    </source>
</evidence>
<dbReference type="InterPro" id="IPR021858">
    <property type="entry name" value="Fun_TF"/>
</dbReference>
<dbReference type="Pfam" id="PF00172">
    <property type="entry name" value="Zn_clus"/>
    <property type="match status" value="1"/>
</dbReference>
<feature type="compositionally biased region" description="Basic residues" evidence="2">
    <location>
        <begin position="14"/>
        <end position="23"/>
    </location>
</feature>
<dbReference type="GO" id="GO:0008270">
    <property type="term" value="F:zinc ion binding"/>
    <property type="evidence" value="ECO:0007669"/>
    <property type="project" value="InterPro"/>
</dbReference>
<dbReference type="CDD" id="cd00067">
    <property type="entry name" value="GAL4"/>
    <property type="match status" value="1"/>
</dbReference>
<dbReference type="PROSITE" id="PS00463">
    <property type="entry name" value="ZN2_CY6_FUNGAL_1"/>
    <property type="match status" value="1"/>
</dbReference>
<sequence length="408" mass="46007">MTDRQSRDSLPVRKIARKPHTKSRNGCEGCKRRRVKCDEKKPQCSNCIRHVSACSFELNLAFSQTRSFGSSSKDGHSTSPRAASPTSRTSVIHPIDPVLLGKNNPQLLNLMDLELLHNYTTSTSLTISNNSDLQTYMRDSVPQLGISHPFVLHGVLAFSALHLARFKNEEGRVRYTSYALHHYTISQRAASALLQNINAKTGPPLYLSATFGTLFSLGEGPRPGNFLLFTNQGVAGWLTLFRGMRTIMQSTDSMLFESTDLSPLFGISNRLISTEPRDSQHLENLREQLLAAFSNDPDLRIYLAALKCLSMSFPSSSDTKTRAAETSPQFILAWMHRVSDEFVFCLQQRKSAALAIFAYFCVLLNDLSTFWWIRGWAEHLISEIYASVSGEHRVWLRWPMEEIGWIPE</sequence>
<feature type="region of interest" description="Disordered" evidence="2">
    <location>
        <begin position="1"/>
        <end position="28"/>
    </location>
</feature>
<evidence type="ECO:0000313" key="4">
    <source>
        <dbReference type="EMBL" id="TVY80589.1"/>
    </source>
</evidence>
<proteinExistence type="predicted"/>
<dbReference type="AlphaFoldDB" id="A0A8T9C4H2"/>
<feature type="region of interest" description="Disordered" evidence="2">
    <location>
        <begin position="67"/>
        <end position="89"/>
    </location>
</feature>
<gene>
    <name evidence="4" type="primary">UPC2_12</name>
    <name evidence="4" type="ORF">LSUE1_G005456</name>
</gene>
<feature type="compositionally biased region" description="Basic and acidic residues" evidence="2">
    <location>
        <begin position="1"/>
        <end position="11"/>
    </location>
</feature>
<dbReference type="OrthoDB" id="416217at2759"/>
<keyword evidence="5" id="KW-1185">Reference proteome</keyword>
<accession>A0A8T9C4H2</accession>
<evidence type="ECO:0000313" key="5">
    <source>
        <dbReference type="Proteomes" id="UP000469558"/>
    </source>
</evidence>
<dbReference type="PANTHER" id="PTHR47657:SF7">
    <property type="entry name" value="STEROL REGULATORY ELEMENT-BINDING PROTEIN ECM22"/>
    <property type="match status" value="1"/>
</dbReference>
<dbReference type="Pfam" id="PF11951">
    <property type="entry name" value="Fungal_trans_2"/>
    <property type="match status" value="1"/>
</dbReference>
<dbReference type="InterPro" id="IPR036864">
    <property type="entry name" value="Zn2-C6_fun-type_DNA-bd_sf"/>
</dbReference>
<dbReference type="InterPro" id="IPR001138">
    <property type="entry name" value="Zn2Cys6_DnaBD"/>
</dbReference>
<name>A0A8T9C4H2_9HELO</name>
<dbReference type="EMBL" id="QGMK01000653">
    <property type="protein sequence ID" value="TVY80589.1"/>
    <property type="molecule type" value="Genomic_DNA"/>
</dbReference>
<reference evidence="4 5" key="1">
    <citation type="submission" date="2018-05" db="EMBL/GenBank/DDBJ databases">
        <title>Genome sequencing and assembly of the regulated plant pathogen Lachnellula willkommii and related sister species for the development of diagnostic species identification markers.</title>
        <authorList>
            <person name="Giroux E."/>
            <person name="Bilodeau G."/>
        </authorList>
    </citation>
    <scope>NUCLEOTIDE SEQUENCE [LARGE SCALE GENOMIC DNA]</scope>
    <source>
        <strain evidence="4 5">CBS 268.59</strain>
    </source>
</reference>
<dbReference type="Proteomes" id="UP000469558">
    <property type="component" value="Unassembled WGS sequence"/>
</dbReference>